<comment type="caution">
    <text evidence="3">The sequence shown here is derived from an EMBL/GenBank/DDBJ whole genome shotgun (WGS) entry which is preliminary data.</text>
</comment>
<feature type="compositionally biased region" description="Acidic residues" evidence="1">
    <location>
        <begin position="565"/>
        <end position="580"/>
    </location>
</feature>
<dbReference type="Proteomes" id="UP000750711">
    <property type="component" value="Unassembled WGS sequence"/>
</dbReference>
<dbReference type="GO" id="GO:0005811">
    <property type="term" value="C:lipid droplet"/>
    <property type="evidence" value="ECO:0007669"/>
    <property type="project" value="TreeGrafter"/>
</dbReference>
<dbReference type="Pfam" id="PF14831">
    <property type="entry name" value="DUF4484"/>
    <property type="match status" value="1"/>
</dbReference>
<sequence length="632" mass="70365">MAAARRGHPLRIDLGDASMSSSRDLPPIVALFQIIFDIKAGYTIAWRRAIIGVELEGVVEFKSLPSGLHRVREDLIYFVHDQYAGVSAFVNEPAGEEERNALMLAVGVLVPLSYGRLGRSWRHARSLKRIARELAKDTSKTQILEDFWEAHRLHDELGMPHPESPYDSPSSIRLHKSPWTASAVGSRGHRRNRSESDATGLVPMGQTLTPLHPALSLLELLYTFGPLVFPIYRAALARKRILLLTKAPVQQTCNFVYDISILSNIPVAVADLLVTEPSRLKPIFTVGVHDIPMLEKARKRTIAFSTSSTQDSSSDDRSTSADGSWVACTTDGVLYQKENLYDVFISMPPPYAKDAKQRAWPSVECPSGKKLKATQRDLRRYRALRRGLNHYHPDLHRQPSDDDYGGDEVNMPDQEVQTPAPGLDEEENQEETTTEPLSWSELAYSSFMWWASAGEKREDLDDQEIRETEGLLRPASVMGDDNDDGANNESAPLLPPNGSPSAKKKRRKSSISQYILPHSQHTTPETDIIAYFHRLTTRILSTLSSLVDSSGGVPAPATTTTTTEAEGDDDVDEEDEEEGESVYVSSEDMARMGLDAWSDNDRIFVTDIVRTYFGRTADVEKPGLECCGIRIC</sequence>
<reference evidence="3" key="1">
    <citation type="submission" date="2021-03" db="EMBL/GenBank/DDBJ databases">
        <title>Comparative genomics and phylogenomic investigation of the class Geoglossomycetes provide insights into ecological specialization and systematics.</title>
        <authorList>
            <person name="Melie T."/>
            <person name="Pirro S."/>
            <person name="Miller A.N."/>
            <person name="Quandt A."/>
        </authorList>
    </citation>
    <scope>NUCLEOTIDE SEQUENCE</scope>
    <source>
        <strain evidence="3">CAQ_001_2017</strain>
    </source>
</reference>
<name>A0A9P8LA84_9PEZI</name>
<feature type="compositionally biased region" description="Low complexity" evidence="1">
    <location>
        <begin position="546"/>
        <end position="564"/>
    </location>
</feature>
<dbReference type="InterPro" id="IPR018626">
    <property type="entry name" value="LCHN/Anr2"/>
</dbReference>
<dbReference type="InterPro" id="IPR053056">
    <property type="entry name" value="Lipid_Metab_Assoc_Protein"/>
</dbReference>
<dbReference type="PANTHER" id="PTHR28153">
    <property type="entry name" value="PROTEIN, PUTATIVE-RELATED"/>
    <property type="match status" value="1"/>
</dbReference>
<dbReference type="Pfam" id="PF09804">
    <property type="entry name" value="DENND11"/>
    <property type="match status" value="1"/>
</dbReference>
<feature type="compositionally biased region" description="Basic and acidic residues" evidence="1">
    <location>
        <begin position="391"/>
        <end position="400"/>
    </location>
</feature>
<feature type="region of interest" description="Disordered" evidence="1">
    <location>
        <begin position="470"/>
        <end position="518"/>
    </location>
</feature>
<protein>
    <recommendedName>
        <fullName evidence="2">DUF4484 domain-containing protein</fullName>
    </recommendedName>
</protein>
<dbReference type="AlphaFoldDB" id="A0A9P8LA84"/>
<dbReference type="PANTHER" id="PTHR28153:SF1">
    <property type="entry name" value="DUF4484 DOMAIN-CONTAINING PROTEIN"/>
    <property type="match status" value="1"/>
</dbReference>
<accession>A0A9P8LA84</accession>
<evidence type="ECO:0000256" key="1">
    <source>
        <dbReference type="SAM" id="MobiDB-lite"/>
    </source>
</evidence>
<evidence type="ECO:0000313" key="4">
    <source>
        <dbReference type="Proteomes" id="UP000750711"/>
    </source>
</evidence>
<feature type="domain" description="DUF4484" evidence="2">
    <location>
        <begin position="435"/>
        <end position="632"/>
    </location>
</feature>
<feature type="region of interest" description="Disordered" evidence="1">
    <location>
        <begin position="390"/>
        <end position="437"/>
    </location>
</feature>
<feature type="region of interest" description="Disordered" evidence="1">
    <location>
        <begin position="546"/>
        <end position="580"/>
    </location>
</feature>
<evidence type="ECO:0000259" key="2">
    <source>
        <dbReference type="Pfam" id="PF14831"/>
    </source>
</evidence>
<dbReference type="InterPro" id="IPR028115">
    <property type="entry name" value="DUF4484"/>
</dbReference>
<keyword evidence="4" id="KW-1185">Reference proteome</keyword>
<dbReference type="EMBL" id="JAGHQM010000849">
    <property type="protein sequence ID" value="KAH0558420.1"/>
    <property type="molecule type" value="Genomic_DNA"/>
</dbReference>
<feature type="compositionally biased region" description="Acidic residues" evidence="1">
    <location>
        <begin position="423"/>
        <end position="433"/>
    </location>
</feature>
<proteinExistence type="predicted"/>
<organism evidence="3 4">
    <name type="scientific">Trichoglossum hirsutum</name>
    <dbReference type="NCBI Taxonomy" id="265104"/>
    <lineage>
        <taxon>Eukaryota</taxon>
        <taxon>Fungi</taxon>
        <taxon>Dikarya</taxon>
        <taxon>Ascomycota</taxon>
        <taxon>Pezizomycotina</taxon>
        <taxon>Geoglossomycetes</taxon>
        <taxon>Geoglossales</taxon>
        <taxon>Geoglossaceae</taxon>
        <taxon>Trichoglossum</taxon>
    </lineage>
</organism>
<evidence type="ECO:0000313" key="3">
    <source>
        <dbReference type="EMBL" id="KAH0558420.1"/>
    </source>
</evidence>
<gene>
    <name evidence="3" type="ORF">GP486_004919</name>
</gene>